<name>A0A662D448_UNCAE</name>
<dbReference type="SUPFAM" id="SSF111384">
    <property type="entry name" value="OmpH-like"/>
    <property type="match status" value="1"/>
</dbReference>
<sequence length="215" mass="25420">MVVFNNLAMTEKRKEKNTMRKRISIITAFLLCLFMVLGGKRAGAELMVKIGYVDVQKVFEGYQKTKDLRAKLQLEYRKKQEALKEEIDKQKREIDALKEDLLRQESVLLPSEREKREKEIEEKARKLQALSQSIQEEMRKKEQEIYKKWDSLYVPEIKEDIGTVTKDIAVKEGYRFVFYKAALLYVTPEAEFDLTEKVLSQLNQKYQPAQIEEKE</sequence>
<dbReference type="GO" id="GO:0050821">
    <property type="term" value="P:protein stabilization"/>
    <property type="evidence" value="ECO:0007669"/>
    <property type="project" value="TreeGrafter"/>
</dbReference>
<dbReference type="Proteomes" id="UP000277457">
    <property type="component" value="Unassembled WGS sequence"/>
</dbReference>
<gene>
    <name evidence="4" type="ORF">DRZ78_02250</name>
</gene>
<evidence type="ECO:0000313" key="4">
    <source>
        <dbReference type="EMBL" id="RLE07841.1"/>
    </source>
</evidence>
<proteinExistence type="inferred from homology"/>
<evidence type="ECO:0000256" key="1">
    <source>
        <dbReference type="ARBA" id="ARBA00009091"/>
    </source>
</evidence>
<dbReference type="GO" id="GO:0005829">
    <property type="term" value="C:cytosol"/>
    <property type="evidence" value="ECO:0007669"/>
    <property type="project" value="TreeGrafter"/>
</dbReference>
<dbReference type="InterPro" id="IPR024930">
    <property type="entry name" value="Skp_dom_sf"/>
</dbReference>
<dbReference type="SMART" id="SM00935">
    <property type="entry name" value="OmpH"/>
    <property type="match status" value="1"/>
</dbReference>
<evidence type="ECO:0008006" key="6">
    <source>
        <dbReference type="Google" id="ProtNLM"/>
    </source>
</evidence>
<reference evidence="4 5" key="1">
    <citation type="submission" date="2018-06" db="EMBL/GenBank/DDBJ databases">
        <title>Extensive metabolic versatility and redundancy in microbially diverse, dynamic hydrothermal sediments.</title>
        <authorList>
            <person name="Dombrowski N."/>
            <person name="Teske A."/>
            <person name="Baker B.J."/>
        </authorList>
    </citation>
    <scope>NUCLEOTIDE SEQUENCE [LARGE SCALE GENOMIC DNA]</scope>
    <source>
        <strain evidence="4">B7_G13</strain>
    </source>
</reference>
<dbReference type="PANTHER" id="PTHR35089">
    <property type="entry name" value="CHAPERONE PROTEIN SKP"/>
    <property type="match status" value="1"/>
</dbReference>
<feature type="coiled-coil region" evidence="3">
    <location>
        <begin position="62"/>
        <end position="144"/>
    </location>
</feature>
<dbReference type="InterPro" id="IPR005632">
    <property type="entry name" value="Chaperone_Skp"/>
</dbReference>
<evidence type="ECO:0000313" key="5">
    <source>
        <dbReference type="Proteomes" id="UP000277457"/>
    </source>
</evidence>
<protein>
    <recommendedName>
        <fullName evidence="6">OmpH family outer membrane protein</fullName>
    </recommendedName>
</protein>
<dbReference type="EMBL" id="QMPY01000063">
    <property type="protein sequence ID" value="RLE07841.1"/>
    <property type="molecule type" value="Genomic_DNA"/>
</dbReference>
<dbReference type="Pfam" id="PF03938">
    <property type="entry name" value="OmpH"/>
    <property type="match status" value="1"/>
</dbReference>
<dbReference type="AlphaFoldDB" id="A0A662D448"/>
<dbReference type="PANTHER" id="PTHR35089:SF1">
    <property type="entry name" value="CHAPERONE PROTEIN SKP"/>
    <property type="match status" value="1"/>
</dbReference>
<comment type="similarity">
    <text evidence="1">Belongs to the Skp family.</text>
</comment>
<accession>A0A662D448</accession>
<keyword evidence="3" id="KW-0175">Coiled coil</keyword>
<evidence type="ECO:0000256" key="2">
    <source>
        <dbReference type="ARBA" id="ARBA00022729"/>
    </source>
</evidence>
<keyword evidence="2" id="KW-0732">Signal</keyword>
<dbReference type="Gene3D" id="3.30.910.20">
    <property type="entry name" value="Skp domain"/>
    <property type="match status" value="1"/>
</dbReference>
<evidence type="ECO:0000256" key="3">
    <source>
        <dbReference type="SAM" id="Coils"/>
    </source>
</evidence>
<dbReference type="GO" id="GO:0051082">
    <property type="term" value="F:unfolded protein binding"/>
    <property type="evidence" value="ECO:0007669"/>
    <property type="project" value="InterPro"/>
</dbReference>
<comment type="caution">
    <text evidence="4">The sequence shown here is derived from an EMBL/GenBank/DDBJ whole genome shotgun (WGS) entry which is preliminary data.</text>
</comment>
<organism evidence="4 5">
    <name type="scientific">Aerophobetes bacterium</name>
    <dbReference type="NCBI Taxonomy" id="2030807"/>
    <lineage>
        <taxon>Bacteria</taxon>
        <taxon>Candidatus Aerophobota</taxon>
    </lineage>
</organism>